<evidence type="ECO:0000256" key="1">
    <source>
        <dbReference type="SAM" id="MobiDB-lite"/>
    </source>
</evidence>
<evidence type="ECO:0000313" key="2">
    <source>
        <dbReference type="EMBL" id="KAJ7196052.1"/>
    </source>
</evidence>
<dbReference type="AlphaFoldDB" id="A0AAD6V2Z2"/>
<reference evidence="2" key="1">
    <citation type="submission" date="2023-03" db="EMBL/GenBank/DDBJ databases">
        <title>Massive genome expansion in bonnet fungi (Mycena s.s.) driven by repeated elements and novel gene families across ecological guilds.</title>
        <authorList>
            <consortium name="Lawrence Berkeley National Laboratory"/>
            <person name="Harder C.B."/>
            <person name="Miyauchi S."/>
            <person name="Viragh M."/>
            <person name="Kuo A."/>
            <person name="Thoen E."/>
            <person name="Andreopoulos B."/>
            <person name="Lu D."/>
            <person name="Skrede I."/>
            <person name="Drula E."/>
            <person name="Henrissat B."/>
            <person name="Morin E."/>
            <person name="Kohler A."/>
            <person name="Barry K."/>
            <person name="LaButti K."/>
            <person name="Morin E."/>
            <person name="Salamov A."/>
            <person name="Lipzen A."/>
            <person name="Mereny Z."/>
            <person name="Hegedus B."/>
            <person name="Baldrian P."/>
            <person name="Stursova M."/>
            <person name="Weitz H."/>
            <person name="Taylor A."/>
            <person name="Grigoriev I.V."/>
            <person name="Nagy L.G."/>
            <person name="Martin F."/>
            <person name="Kauserud H."/>
        </authorList>
    </citation>
    <scope>NUCLEOTIDE SEQUENCE</scope>
    <source>
        <strain evidence="2">9144</strain>
    </source>
</reference>
<feature type="compositionally biased region" description="Basic and acidic residues" evidence="1">
    <location>
        <begin position="73"/>
        <end position="84"/>
    </location>
</feature>
<dbReference type="Proteomes" id="UP001219525">
    <property type="component" value="Unassembled WGS sequence"/>
</dbReference>
<proteinExistence type="predicted"/>
<comment type="caution">
    <text evidence="2">The sequence shown here is derived from an EMBL/GenBank/DDBJ whole genome shotgun (WGS) entry which is preliminary data.</text>
</comment>
<feature type="region of interest" description="Disordered" evidence="1">
    <location>
        <begin position="56"/>
        <end position="114"/>
    </location>
</feature>
<dbReference type="EMBL" id="JARJCW010000086">
    <property type="protein sequence ID" value="KAJ7196052.1"/>
    <property type="molecule type" value="Genomic_DNA"/>
</dbReference>
<gene>
    <name evidence="2" type="ORF">GGX14DRAFT_403532</name>
</gene>
<name>A0AAD6V2Z2_9AGAR</name>
<protein>
    <submittedName>
        <fullName evidence="2">Uncharacterized protein</fullName>
    </submittedName>
</protein>
<accession>A0AAD6V2Z2</accession>
<feature type="compositionally biased region" description="Polar residues" evidence="1">
    <location>
        <begin position="56"/>
        <end position="72"/>
    </location>
</feature>
<sequence>MELRLRWMTPCLTKGWIQELSGWAFGGGRIKGLYPETLTSKGNKLLLDTSKPVTGASSSLFRPSGKEIQNQGRKYDTRRNEGRRNTVGTCCPDTPDDGAGESEWRTRIPTGSHWPQKTNVVRGCQILISSIPQEG</sequence>
<evidence type="ECO:0000313" key="3">
    <source>
        <dbReference type="Proteomes" id="UP001219525"/>
    </source>
</evidence>
<keyword evidence="3" id="KW-1185">Reference proteome</keyword>
<organism evidence="2 3">
    <name type="scientific">Mycena pura</name>
    <dbReference type="NCBI Taxonomy" id="153505"/>
    <lineage>
        <taxon>Eukaryota</taxon>
        <taxon>Fungi</taxon>
        <taxon>Dikarya</taxon>
        <taxon>Basidiomycota</taxon>
        <taxon>Agaricomycotina</taxon>
        <taxon>Agaricomycetes</taxon>
        <taxon>Agaricomycetidae</taxon>
        <taxon>Agaricales</taxon>
        <taxon>Marasmiineae</taxon>
        <taxon>Mycenaceae</taxon>
        <taxon>Mycena</taxon>
    </lineage>
</organism>